<comment type="caution">
    <text evidence="1">The sequence shown here is derived from an EMBL/GenBank/DDBJ whole genome shotgun (WGS) entry which is preliminary data.</text>
</comment>
<reference evidence="1" key="1">
    <citation type="submission" date="2022-07" db="EMBL/GenBank/DDBJ databases">
        <authorList>
            <person name="Macas J."/>
            <person name="Novak P."/>
            <person name="Neumann P."/>
        </authorList>
    </citation>
    <scope>NUCLEOTIDE SEQUENCE</scope>
</reference>
<dbReference type="Proteomes" id="UP001152523">
    <property type="component" value="Unassembled WGS sequence"/>
</dbReference>
<dbReference type="AlphaFoldDB" id="A0AAV0CVY5"/>
<accession>A0AAV0CVY5</accession>
<evidence type="ECO:0000313" key="1">
    <source>
        <dbReference type="EMBL" id="CAH9084316.1"/>
    </source>
</evidence>
<name>A0AAV0CVY5_9ASTE</name>
<keyword evidence="3" id="KW-1185">Reference proteome</keyword>
<gene>
    <name evidence="2" type="ORF">CEPIT_LOCUS41376</name>
    <name evidence="1" type="ORF">CEPIT_LOCUS8850</name>
</gene>
<sequence length="149" mass="17898">MTAFLKLILHKPGLQISLNKSTNKISKVMDRSRTCLFTNFAFQKNCIISNGGINIFHWTTYHKFIKSKKYKLMLLYVRYLNRADPVLQVRNQLFLQFCILCRDKRIFHEHIEVFNISYGKVQYLFCDISISKHKKRSFFFFNIKMRAEQ</sequence>
<organism evidence="1 3">
    <name type="scientific">Cuscuta epithymum</name>
    <dbReference type="NCBI Taxonomy" id="186058"/>
    <lineage>
        <taxon>Eukaryota</taxon>
        <taxon>Viridiplantae</taxon>
        <taxon>Streptophyta</taxon>
        <taxon>Embryophyta</taxon>
        <taxon>Tracheophyta</taxon>
        <taxon>Spermatophyta</taxon>
        <taxon>Magnoliopsida</taxon>
        <taxon>eudicotyledons</taxon>
        <taxon>Gunneridae</taxon>
        <taxon>Pentapetalae</taxon>
        <taxon>asterids</taxon>
        <taxon>lamiids</taxon>
        <taxon>Solanales</taxon>
        <taxon>Convolvulaceae</taxon>
        <taxon>Cuscuteae</taxon>
        <taxon>Cuscuta</taxon>
        <taxon>Cuscuta subgen. Cuscuta</taxon>
    </lineage>
</organism>
<dbReference type="EMBL" id="CAMAPF010001064">
    <property type="protein sequence ID" value="CAH9144346.1"/>
    <property type="molecule type" value="Genomic_DNA"/>
</dbReference>
<evidence type="ECO:0000313" key="2">
    <source>
        <dbReference type="EMBL" id="CAH9144346.1"/>
    </source>
</evidence>
<protein>
    <submittedName>
        <fullName evidence="1">Uncharacterized protein</fullName>
    </submittedName>
</protein>
<proteinExistence type="predicted"/>
<evidence type="ECO:0000313" key="3">
    <source>
        <dbReference type="Proteomes" id="UP001152523"/>
    </source>
</evidence>
<dbReference type="EMBL" id="CAMAPF010000046">
    <property type="protein sequence ID" value="CAH9084316.1"/>
    <property type="molecule type" value="Genomic_DNA"/>
</dbReference>